<organism evidence="2 6">
    <name type="scientific">Paracoccus pantotrophus</name>
    <name type="common">Thiosphaera pantotropha</name>
    <dbReference type="NCBI Taxonomy" id="82367"/>
    <lineage>
        <taxon>Bacteria</taxon>
        <taxon>Pseudomonadati</taxon>
        <taxon>Pseudomonadota</taxon>
        <taxon>Alphaproteobacteria</taxon>
        <taxon>Rhodobacterales</taxon>
        <taxon>Paracoccaceae</taxon>
        <taxon>Paracoccus</taxon>
    </lineage>
</organism>
<dbReference type="AlphaFoldDB" id="A0A1I5HWL5"/>
<reference evidence="3 4" key="1">
    <citation type="submission" date="2018-10" db="EMBL/GenBank/DDBJ databases">
        <title>Genomic Encyclopedia of Archaeal and Bacterial Type Strains, Phase II (KMG-II): from individual species to whole genera.</title>
        <authorList>
            <person name="Goeker M."/>
        </authorList>
    </citation>
    <scope>NUCLEOTIDE SEQUENCE [LARGE SCALE GENOMIC DNA]</scope>
    <source>
        <strain evidence="4">ATCC 35512 / DSM 2944 / CIP 106514 / LMD 82.5 / NBRC 102493 / NCCB 82005 / GB17</strain>
        <strain evidence="3">DSM 2944</strain>
    </source>
</reference>
<evidence type="ECO:0000313" key="3">
    <source>
        <dbReference type="EMBL" id="RKS51195.1"/>
    </source>
</evidence>
<dbReference type="EMBL" id="CP044426">
    <property type="protein sequence ID" value="QFG38289.1"/>
    <property type="molecule type" value="Genomic_DNA"/>
</dbReference>
<dbReference type="Proteomes" id="UP000326453">
    <property type="component" value="Chromosome 1"/>
</dbReference>
<dbReference type="EMBL" id="RBLI01000001">
    <property type="protein sequence ID" value="RKS51195.1"/>
    <property type="molecule type" value="Genomic_DNA"/>
</dbReference>
<dbReference type="KEGG" id="ppan:ESD82_19880"/>
<dbReference type="InterPro" id="IPR010982">
    <property type="entry name" value="Lambda_DNA-bd_dom_sf"/>
</dbReference>
<dbReference type="RefSeq" id="WP_024845428.1">
    <property type="nucleotide sequence ID" value="NZ_CP044426.1"/>
</dbReference>
<dbReference type="GO" id="GO:0003677">
    <property type="term" value="F:DNA binding"/>
    <property type="evidence" value="ECO:0007669"/>
    <property type="project" value="InterPro"/>
</dbReference>
<dbReference type="EMBL" id="CP058690">
    <property type="protein sequence ID" value="QLH15835.1"/>
    <property type="molecule type" value="Genomic_DNA"/>
</dbReference>
<proteinExistence type="predicted"/>
<evidence type="ECO:0000313" key="6">
    <source>
        <dbReference type="Proteomes" id="UP000509322"/>
    </source>
</evidence>
<dbReference type="Proteomes" id="UP000273626">
    <property type="component" value="Unassembled WGS sequence"/>
</dbReference>
<dbReference type="Proteomes" id="UP000509322">
    <property type="component" value="Chromosome 2"/>
</dbReference>
<dbReference type="OrthoDB" id="7206663at2"/>
<dbReference type="Gene3D" id="1.10.260.40">
    <property type="entry name" value="lambda repressor-like DNA-binding domains"/>
    <property type="match status" value="1"/>
</dbReference>
<reference evidence="1 5" key="2">
    <citation type="submission" date="2019-01" db="EMBL/GenBank/DDBJ databases">
        <title>Complete Genome Sequence and Annotation of the Paracoccus pantotrophus type strain DSM 2944.</title>
        <authorList>
            <person name="Bockwoldt J.A."/>
            <person name="Zimmermann M."/>
            <person name="Tiso T."/>
            <person name="Blank L.M."/>
        </authorList>
    </citation>
    <scope>NUCLEOTIDE SEQUENCE [LARGE SCALE GENOMIC DNA]</scope>
    <source>
        <strain evidence="1 5">DSM 2944</strain>
    </source>
</reference>
<dbReference type="SUPFAM" id="SSF47413">
    <property type="entry name" value="lambda repressor-like DNA-binding domains"/>
    <property type="match status" value="1"/>
</dbReference>
<protein>
    <submittedName>
        <fullName evidence="2">Transcriptional regulator</fullName>
    </submittedName>
</protein>
<evidence type="ECO:0000313" key="1">
    <source>
        <dbReference type="EMBL" id="QFG38289.1"/>
    </source>
</evidence>
<gene>
    <name evidence="3" type="ORF">BDE18_0427</name>
    <name evidence="1" type="ORF">ESD82_19880</name>
    <name evidence="2" type="ORF">HYQ43_17005</name>
</gene>
<accession>A0A1I5HWL5</accession>
<reference evidence="2 6" key="3">
    <citation type="submission" date="2020-07" db="EMBL/GenBank/DDBJ databases">
        <title>The complete genome of Paracoccus pantotrophus ACCC 10489.</title>
        <authorList>
            <person name="Si Y."/>
        </authorList>
    </citation>
    <scope>NUCLEOTIDE SEQUENCE [LARGE SCALE GENOMIC DNA]</scope>
    <source>
        <strain evidence="2 6">ACCC10489</strain>
    </source>
</reference>
<evidence type="ECO:0000313" key="5">
    <source>
        <dbReference type="Proteomes" id="UP000326453"/>
    </source>
</evidence>
<sequence>MPVLDRKVCKAARMLIDWKAADLAAAAAVSHDTLRSFESGRTKALSRENEEAIRKALEAQGVQFLESGQVAAGPGVAMRADEPDTA</sequence>
<dbReference type="GeneID" id="51372858"/>
<evidence type="ECO:0000313" key="2">
    <source>
        <dbReference type="EMBL" id="QLH15835.1"/>
    </source>
</evidence>
<evidence type="ECO:0000313" key="4">
    <source>
        <dbReference type="Proteomes" id="UP000273626"/>
    </source>
</evidence>
<name>A0A1I5HWL5_PARPN</name>
<keyword evidence="4" id="KW-1185">Reference proteome</keyword>